<dbReference type="EMBL" id="CAIT01000006">
    <property type="protein sequence ID" value="CCH53516.1"/>
    <property type="molecule type" value="Genomic_DNA"/>
</dbReference>
<protein>
    <recommendedName>
        <fullName evidence="4">O-antigen polymerase</fullName>
    </recommendedName>
</protein>
<keyword evidence="1" id="KW-1133">Transmembrane helix</keyword>
<dbReference type="OrthoDB" id="3078591at2"/>
<name>I2GHZ1_9BACT</name>
<feature type="transmembrane region" description="Helical" evidence="1">
    <location>
        <begin position="375"/>
        <end position="398"/>
    </location>
</feature>
<comment type="caution">
    <text evidence="2">The sequence shown here is derived from an EMBL/GenBank/DDBJ whole genome shotgun (WGS) entry which is preliminary data.</text>
</comment>
<keyword evidence="1" id="KW-0812">Transmembrane</keyword>
<dbReference type="eggNOG" id="ENOG503486E">
    <property type="taxonomic scope" value="Bacteria"/>
</dbReference>
<feature type="transmembrane region" description="Helical" evidence="1">
    <location>
        <begin position="93"/>
        <end position="112"/>
    </location>
</feature>
<dbReference type="RefSeq" id="WP_009282098.1">
    <property type="nucleotide sequence ID" value="NZ_CAIT01000006.1"/>
</dbReference>
<accession>I2GHZ1</accession>
<reference evidence="2 3" key="1">
    <citation type="journal article" date="2012" name="J. Bacteriol.">
        <title>Genome Sequence of the Filamentous Bacterium Fibrisoma limi BUZ 3T.</title>
        <authorList>
            <person name="Filippini M."/>
            <person name="Qi W."/>
            <person name="Jaenicke S."/>
            <person name="Goesmann A."/>
            <person name="Smits T.H."/>
            <person name="Bagheri H.C."/>
        </authorList>
    </citation>
    <scope>NUCLEOTIDE SEQUENCE [LARGE SCALE GENOMIC DNA]</scope>
    <source>
        <strain evidence="3">BUZ 3T</strain>
    </source>
</reference>
<dbReference type="Proteomes" id="UP000009309">
    <property type="component" value="Unassembled WGS sequence"/>
</dbReference>
<evidence type="ECO:0008006" key="4">
    <source>
        <dbReference type="Google" id="ProtNLM"/>
    </source>
</evidence>
<feature type="transmembrane region" description="Helical" evidence="1">
    <location>
        <begin position="179"/>
        <end position="197"/>
    </location>
</feature>
<keyword evidence="1" id="KW-0472">Membrane</keyword>
<feature type="transmembrane region" description="Helical" evidence="1">
    <location>
        <begin position="209"/>
        <end position="240"/>
    </location>
</feature>
<evidence type="ECO:0000256" key="1">
    <source>
        <dbReference type="SAM" id="Phobius"/>
    </source>
</evidence>
<feature type="transmembrane region" description="Helical" evidence="1">
    <location>
        <begin position="70"/>
        <end position="87"/>
    </location>
</feature>
<gene>
    <name evidence="2" type="ORF">BN8_02616</name>
</gene>
<feature type="transmembrane region" description="Helical" evidence="1">
    <location>
        <begin position="246"/>
        <end position="266"/>
    </location>
</feature>
<feature type="transmembrane region" description="Helical" evidence="1">
    <location>
        <begin position="422"/>
        <end position="439"/>
    </location>
</feature>
<organism evidence="2 3">
    <name type="scientific">Fibrisoma limi BUZ 3</name>
    <dbReference type="NCBI Taxonomy" id="1185876"/>
    <lineage>
        <taxon>Bacteria</taxon>
        <taxon>Pseudomonadati</taxon>
        <taxon>Bacteroidota</taxon>
        <taxon>Cytophagia</taxon>
        <taxon>Cytophagales</taxon>
        <taxon>Spirosomataceae</taxon>
        <taxon>Fibrisoma</taxon>
    </lineage>
</organism>
<sequence length="469" mass="53786">METFATNMYRAMPLEKRIVINDSYSKMIYEVFILSLILTWLPFKAFAYAAPYILVLYTFIVYNYYNLTLNLIKCILACTIFIGINFFLREDFIFSNGILAIITYGSFLFLFAMPNRKLSLTYEYKIYKILRIVVIFQSVFGIIQFLIAYVKFGSYSVDMGDFIQGTIVPLSFNLEGDRGIGNAYFVINILIMMLFIMTDPNKTKKTYGVVLIGSIAAVLAGVHHALVSLFLAFLISLVIIDLKKAIKYSFVIIPVVAITLTAFYLLNPNNVYLYSHYFNLYSTGESFKTIAMKMAFVDLYEDHFDISLIGTGPGQFSSRAGLIASGTYLGGLDENRTIPFFSIEKSSYFKNYAFEVYYSMKTDKSTVHGAASRTFFSLMSLCIELGIILFSIVIYFIIKGLIFIRRKYEVFKSLNSIQERDIAIMLSCSILFFVFISFFENYLEMIQATLSCFILMKIFYNKITSVYKN</sequence>
<evidence type="ECO:0000313" key="3">
    <source>
        <dbReference type="Proteomes" id="UP000009309"/>
    </source>
</evidence>
<dbReference type="AlphaFoldDB" id="I2GHZ1"/>
<proteinExistence type="predicted"/>
<evidence type="ECO:0000313" key="2">
    <source>
        <dbReference type="EMBL" id="CCH53516.1"/>
    </source>
</evidence>
<feature type="transmembrane region" description="Helical" evidence="1">
    <location>
        <begin position="132"/>
        <end position="152"/>
    </location>
</feature>
<keyword evidence="3" id="KW-1185">Reference proteome</keyword>